<comment type="caution">
    <text evidence="2">The sequence shown here is derived from an EMBL/GenBank/DDBJ whole genome shotgun (WGS) entry which is preliminary data.</text>
</comment>
<dbReference type="AlphaFoldDB" id="A0A8J7P7Q0"/>
<evidence type="ECO:0000256" key="1">
    <source>
        <dbReference type="SAM" id="Coils"/>
    </source>
</evidence>
<accession>A0A8J7P7Q0</accession>
<dbReference type="Proteomes" id="UP000664277">
    <property type="component" value="Unassembled WGS sequence"/>
</dbReference>
<keyword evidence="1" id="KW-0175">Coiled coil</keyword>
<proteinExistence type="predicted"/>
<sequence>MQNLPEFTVVPLEMLDDHLKAILKIKIREFVHLNPVFNCIPSIDVDAYFQNRKGRKDAEANLRDSITRESVEAISNGLTEDAARLLEQLAEVETQLKALRNDGVMELLPRTYFAGYDVSCPHKGRPLPHRRRRQTFV</sequence>
<organism evidence="2 3">
    <name type="scientific">Candidatus Obscuribacter phosphatis</name>
    <dbReference type="NCBI Taxonomy" id="1906157"/>
    <lineage>
        <taxon>Bacteria</taxon>
        <taxon>Bacillati</taxon>
        <taxon>Candidatus Melainabacteria</taxon>
        <taxon>Candidatus Obscuribacterales</taxon>
        <taxon>Candidatus Obscuribacteraceae</taxon>
        <taxon>Candidatus Obscuribacter</taxon>
    </lineage>
</organism>
<dbReference type="EMBL" id="JAFLCK010000010">
    <property type="protein sequence ID" value="MBN8660394.1"/>
    <property type="molecule type" value="Genomic_DNA"/>
</dbReference>
<reference evidence="2" key="1">
    <citation type="submission" date="2021-02" db="EMBL/GenBank/DDBJ databases">
        <title>Genome-Resolved Metagenomics of a Microbial Community Performing Photosynthetic Biological Nutrient Removal.</title>
        <authorList>
            <person name="Mcdaniel E.A."/>
        </authorList>
    </citation>
    <scope>NUCLEOTIDE SEQUENCE</scope>
    <source>
        <strain evidence="2">UWPOB_OBS1</strain>
    </source>
</reference>
<protein>
    <submittedName>
        <fullName evidence="2">Uncharacterized protein</fullName>
    </submittedName>
</protein>
<evidence type="ECO:0000313" key="2">
    <source>
        <dbReference type="EMBL" id="MBN8660394.1"/>
    </source>
</evidence>
<gene>
    <name evidence="2" type="ORF">J0M35_08545</name>
</gene>
<name>A0A8J7P7Q0_9BACT</name>
<evidence type="ECO:0000313" key="3">
    <source>
        <dbReference type="Proteomes" id="UP000664277"/>
    </source>
</evidence>
<feature type="coiled-coil region" evidence="1">
    <location>
        <begin position="75"/>
        <end position="102"/>
    </location>
</feature>